<proteinExistence type="predicted"/>
<evidence type="ECO:0000313" key="4">
    <source>
        <dbReference type="WBParaSite" id="nRc.2.0.1.t33129-RA"/>
    </source>
</evidence>
<dbReference type="WBParaSite" id="nRc.2.0.1.t33129-RA">
    <property type="protein sequence ID" value="nRc.2.0.1.t33129-RA"/>
    <property type="gene ID" value="nRc.2.0.1.g33129"/>
</dbReference>
<feature type="transmembrane region" description="Helical" evidence="2">
    <location>
        <begin position="81"/>
        <end position="98"/>
    </location>
</feature>
<keyword evidence="2" id="KW-0472">Membrane</keyword>
<reference evidence="4" key="1">
    <citation type="submission" date="2022-11" db="UniProtKB">
        <authorList>
            <consortium name="WormBaseParasite"/>
        </authorList>
    </citation>
    <scope>IDENTIFICATION</scope>
</reference>
<keyword evidence="2" id="KW-1133">Transmembrane helix</keyword>
<feature type="compositionally biased region" description="Basic and acidic residues" evidence="1">
    <location>
        <begin position="18"/>
        <end position="32"/>
    </location>
</feature>
<dbReference type="AlphaFoldDB" id="A0A915K4J6"/>
<evidence type="ECO:0000313" key="3">
    <source>
        <dbReference type="Proteomes" id="UP000887565"/>
    </source>
</evidence>
<keyword evidence="3" id="KW-1185">Reference proteome</keyword>
<dbReference type="Proteomes" id="UP000887565">
    <property type="component" value="Unplaced"/>
</dbReference>
<feature type="compositionally biased region" description="Polar residues" evidence="1">
    <location>
        <begin position="1"/>
        <end position="16"/>
    </location>
</feature>
<organism evidence="3 4">
    <name type="scientific">Romanomermis culicivorax</name>
    <name type="common">Nematode worm</name>
    <dbReference type="NCBI Taxonomy" id="13658"/>
    <lineage>
        <taxon>Eukaryota</taxon>
        <taxon>Metazoa</taxon>
        <taxon>Ecdysozoa</taxon>
        <taxon>Nematoda</taxon>
        <taxon>Enoplea</taxon>
        <taxon>Dorylaimia</taxon>
        <taxon>Mermithida</taxon>
        <taxon>Mermithoidea</taxon>
        <taxon>Mermithidae</taxon>
        <taxon>Romanomermis</taxon>
    </lineage>
</organism>
<feature type="region of interest" description="Disordered" evidence="1">
    <location>
        <begin position="1"/>
        <end position="52"/>
    </location>
</feature>
<keyword evidence="2" id="KW-0812">Transmembrane</keyword>
<evidence type="ECO:0000256" key="2">
    <source>
        <dbReference type="SAM" id="Phobius"/>
    </source>
</evidence>
<protein>
    <submittedName>
        <fullName evidence="4">Uncharacterized protein</fullName>
    </submittedName>
</protein>
<evidence type="ECO:0000256" key="1">
    <source>
        <dbReference type="SAM" id="MobiDB-lite"/>
    </source>
</evidence>
<accession>A0A915K4J6</accession>
<sequence>MQISFCESEPGRTTASFGERESRRAPLGESEPRRRRAAASFGESELPRDAPPSPFFVVNFVGNSSVRIGVVRRIQIVFERLVWPLKAVFIVVVVFDILQ</sequence>
<name>A0A915K4J6_ROMCU</name>